<keyword evidence="5" id="KW-1185">Reference proteome</keyword>
<dbReference type="Pfam" id="PF00440">
    <property type="entry name" value="TetR_N"/>
    <property type="match status" value="1"/>
</dbReference>
<dbReference type="PRINTS" id="PR00455">
    <property type="entry name" value="HTHTETR"/>
</dbReference>
<name>A0ABQ2QA70_9GAMM</name>
<evidence type="ECO:0000259" key="3">
    <source>
        <dbReference type="PROSITE" id="PS50977"/>
    </source>
</evidence>
<sequence>MSPKRVNSGRKKAVEAEITRDHILVSASTLFSTKGFDATSLREIAQLADVTHSTITHHFGAKQDIWYAISDRNIADYQQQLAMSLAQVIKNEHEPLAVFKTAVEVLIDTLLRHPQLVRLISMEHDINSERAIYLDDKLNQTHHMVSNLFDQAKAVSPRLQPFNADTFLVALLGLISAPALFPILQKTLTQTDITDANFIPHYKGLIINILFGE</sequence>
<dbReference type="InterPro" id="IPR050109">
    <property type="entry name" value="HTH-type_TetR-like_transc_reg"/>
</dbReference>
<evidence type="ECO:0000313" key="5">
    <source>
        <dbReference type="Proteomes" id="UP000654367"/>
    </source>
</evidence>
<dbReference type="Proteomes" id="UP000654367">
    <property type="component" value="Unassembled WGS sequence"/>
</dbReference>
<proteinExistence type="predicted"/>
<dbReference type="SUPFAM" id="SSF46689">
    <property type="entry name" value="Homeodomain-like"/>
    <property type="match status" value="1"/>
</dbReference>
<comment type="caution">
    <text evidence="4">The sequence shown here is derived from an EMBL/GenBank/DDBJ whole genome shotgun (WGS) entry which is preliminary data.</text>
</comment>
<evidence type="ECO:0000256" key="1">
    <source>
        <dbReference type="ARBA" id="ARBA00023125"/>
    </source>
</evidence>
<keyword evidence="1 2" id="KW-0238">DNA-binding</keyword>
<feature type="DNA-binding region" description="H-T-H motif" evidence="2">
    <location>
        <begin position="40"/>
        <end position="59"/>
    </location>
</feature>
<dbReference type="PROSITE" id="PS50977">
    <property type="entry name" value="HTH_TETR_2"/>
    <property type="match status" value="1"/>
</dbReference>
<protein>
    <recommendedName>
        <fullName evidence="3">HTH tetR-type domain-containing protein</fullName>
    </recommendedName>
</protein>
<accession>A0ABQ2QA70</accession>
<evidence type="ECO:0000256" key="2">
    <source>
        <dbReference type="PROSITE-ProRule" id="PRU00335"/>
    </source>
</evidence>
<dbReference type="InterPro" id="IPR001647">
    <property type="entry name" value="HTH_TetR"/>
</dbReference>
<dbReference type="PANTHER" id="PTHR30055:SF226">
    <property type="entry name" value="HTH-TYPE TRANSCRIPTIONAL REGULATOR PKSA"/>
    <property type="match status" value="1"/>
</dbReference>
<dbReference type="InterPro" id="IPR009057">
    <property type="entry name" value="Homeodomain-like_sf"/>
</dbReference>
<evidence type="ECO:0000313" key="4">
    <source>
        <dbReference type="EMBL" id="GGP67326.1"/>
    </source>
</evidence>
<dbReference type="SUPFAM" id="SSF48498">
    <property type="entry name" value="Tetracyclin repressor-like, C-terminal domain"/>
    <property type="match status" value="1"/>
</dbReference>
<dbReference type="Gene3D" id="1.10.357.10">
    <property type="entry name" value="Tetracycline Repressor, domain 2"/>
    <property type="match status" value="1"/>
</dbReference>
<dbReference type="EMBL" id="BMQV01000053">
    <property type="protein sequence ID" value="GGP67326.1"/>
    <property type="molecule type" value="Genomic_DNA"/>
</dbReference>
<dbReference type="InterPro" id="IPR036271">
    <property type="entry name" value="Tet_transcr_reg_TetR-rel_C_sf"/>
</dbReference>
<feature type="domain" description="HTH tetR-type" evidence="3">
    <location>
        <begin position="17"/>
        <end position="77"/>
    </location>
</feature>
<reference evidence="5" key="1">
    <citation type="journal article" date="2019" name="Int. J. Syst. Evol. Microbiol.">
        <title>The Global Catalogue of Microorganisms (GCM) 10K type strain sequencing project: providing services to taxonomists for standard genome sequencing and annotation.</title>
        <authorList>
            <consortium name="The Broad Institute Genomics Platform"/>
            <consortium name="The Broad Institute Genome Sequencing Center for Infectious Disease"/>
            <person name="Wu L."/>
            <person name="Ma J."/>
        </authorList>
    </citation>
    <scope>NUCLEOTIDE SEQUENCE [LARGE SCALE GENOMIC DNA]</scope>
    <source>
        <strain evidence="5">JCM 32304</strain>
    </source>
</reference>
<organism evidence="4 5">
    <name type="scientific">Shewanella saliphila</name>
    <dbReference type="NCBI Taxonomy" id="2282698"/>
    <lineage>
        <taxon>Bacteria</taxon>
        <taxon>Pseudomonadati</taxon>
        <taxon>Pseudomonadota</taxon>
        <taxon>Gammaproteobacteria</taxon>
        <taxon>Alteromonadales</taxon>
        <taxon>Shewanellaceae</taxon>
        <taxon>Shewanella</taxon>
    </lineage>
</organism>
<dbReference type="PANTHER" id="PTHR30055">
    <property type="entry name" value="HTH-TYPE TRANSCRIPTIONAL REGULATOR RUTR"/>
    <property type="match status" value="1"/>
</dbReference>
<dbReference type="RefSeq" id="WP_188922860.1">
    <property type="nucleotide sequence ID" value="NZ_BMQV01000053.1"/>
</dbReference>
<gene>
    <name evidence="4" type="ORF">GCM10009409_35520</name>
</gene>